<accession>A0A844BBA8</accession>
<gene>
    <name evidence="1" type="primary">mobC</name>
    <name evidence="1" type="ORF">GH815_18020</name>
</gene>
<name>A0A844BBA8_9RHOB</name>
<reference evidence="1 2" key="1">
    <citation type="submission" date="2019-11" db="EMBL/GenBank/DDBJ databases">
        <title>Draft Whole-Genome sequence of the marine photosynthetic bacterium Rhodovulum strictum DSM 11289.</title>
        <authorList>
            <person name="Kyndt J.A."/>
            <person name="Meyer T.E."/>
        </authorList>
    </citation>
    <scope>NUCLEOTIDE SEQUENCE [LARGE SCALE GENOMIC DNA]</scope>
    <source>
        <strain evidence="1 2">DSM 11289</strain>
    </source>
</reference>
<evidence type="ECO:0000313" key="2">
    <source>
        <dbReference type="Proteomes" id="UP000466730"/>
    </source>
</evidence>
<dbReference type="EMBL" id="WJPO01000048">
    <property type="protein sequence ID" value="MRH22870.1"/>
    <property type="molecule type" value="Genomic_DNA"/>
</dbReference>
<dbReference type="AlphaFoldDB" id="A0A844BBA8"/>
<dbReference type="RefSeq" id="WP_153750124.1">
    <property type="nucleotide sequence ID" value="NZ_BAAADI010000001.1"/>
</dbReference>
<proteinExistence type="predicted"/>
<dbReference type="Proteomes" id="UP000466730">
    <property type="component" value="Unassembled WGS sequence"/>
</dbReference>
<evidence type="ECO:0000313" key="1">
    <source>
        <dbReference type="EMBL" id="MRH22870.1"/>
    </source>
</evidence>
<comment type="caution">
    <text evidence="1">The sequence shown here is derived from an EMBL/GenBank/DDBJ whole genome shotgun (WGS) entry which is preliminary data.</text>
</comment>
<protein>
    <submittedName>
        <fullName evidence="1">Plasmid mobilization relaxosome protein MobC</fullName>
    </submittedName>
</protein>
<dbReference type="OrthoDB" id="7838543at2"/>
<keyword evidence="2" id="KW-1185">Reference proteome</keyword>
<sequence length="95" mass="10639">MSGGFLEFSRADSDALEGLHRELHRIGVDVNQVAHAANRGRVDLVRGHWEALTELRRALPRVCMLLLQIIHERRRRGVELFRTQVAATGTEGADG</sequence>
<organism evidence="1 2">
    <name type="scientific">Rhodovulum strictum</name>
    <dbReference type="NCBI Taxonomy" id="58314"/>
    <lineage>
        <taxon>Bacteria</taxon>
        <taxon>Pseudomonadati</taxon>
        <taxon>Pseudomonadota</taxon>
        <taxon>Alphaproteobacteria</taxon>
        <taxon>Rhodobacterales</taxon>
        <taxon>Paracoccaceae</taxon>
        <taxon>Rhodovulum</taxon>
    </lineage>
</organism>